<accession>A0A395IHR2</accession>
<evidence type="ECO:0000313" key="2">
    <source>
        <dbReference type="Proteomes" id="UP000249056"/>
    </source>
</evidence>
<name>A0A395IHR2_9HELO</name>
<comment type="caution">
    <text evidence="1">The sequence shown here is derived from an EMBL/GenBank/DDBJ whole genome shotgun (WGS) entry which is preliminary data.</text>
</comment>
<protein>
    <submittedName>
        <fullName evidence="1">Uncharacterized protein</fullName>
    </submittedName>
</protein>
<evidence type="ECO:0000313" key="1">
    <source>
        <dbReference type="EMBL" id="RAL59887.1"/>
    </source>
</evidence>
<reference evidence="1 2" key="1">
    <citation type="submission" date="2018-06" db="EMBL/GenBank/DDBJ databases">
        <title>Genome Sequence of the Brown Rot Fungal Pathogen Monilinia fructigena.</title>
        <authorList>
            <person name="Landi L."/>
            <person name="De Miccolis Angelini R.M."/>
            <person name="Pollastro S."/>
            <person name="Abate D."/>
            <person name="Faretra F."/>
            <person name="Romanazzi G."/>
        </authorList>
    </citation>
    <scope>NUCLEOTIDE SEQUENCE [LARGE SCALE GENOMIC DNA]</scope>
    <source>
        <strain evidence="1 2">Mfrg269</strain>
    </source>
</reference>
<gene>
    <name evidence="1" type="ORF">DID88_000514</name>
</gene>
<dbReference type="EMBL" id="QKRW01000046">
    <property type="protein sequence ID" value="RAL59887.1"/>
    <property type="molecule type" value="Genomic_DNA"/>
</dbReference>
<dbReference type="Proteomes" id="UP000249056">
    <property type="component" value="Unassembled WGS sequence"/>
</dbReference>
<proteinExistence type="predicted"/>
<organism evidence="1 2">
    <name type="scientific">Monilinia fructigena</name>
    <dbReference type="NCBI Taxonomy" id="38457"/>
    <lineage>
        <taxon>Eukaryota</taxon>
        <taxon>Fungi</taxon>
        <taxon>Dikarya</taxon>
        <taxon>Ascomycota</taxon>
        <taxon>Pezizomycotina</taxon>
        <taxon>Leotiomycetes</taxon>
        <taxon>Helotiales</taxon>
        <taxon>Sclerotiniaceae</taxon>
        <taxon>Monilinia</taxon>
    </lineage>
</organism>
<sequence>MPDGRQTIGGDYEDIPWYTFEGIDQPRLMSWEAASGSDRSYMGIGTGGVISTHLNTSASQEDYELPSGWSVSVADVKKFKLVMKP</sequence>
<keyword evidence="2" id="KW-1185">Reference proteome</keyword>
<dbReference type="OrthoDB" id="3502862at2759"/>
<dbReference type="AlphaFoldDB" id="A0A395IHR2"/>